<protein>
    <submittedName>
        <fullName evidence="1">Uncharacterized protein</fullName>
    </submittedName>
</protein>
<dbReference type="EMBL" id="SWKV01000028">
    <property type="protein sequence ID" value="KAF3039910.1"/>
    <property type="molecule type" value="Genomic_DNA"/>
</dbReference>
<comment type="caution">
    <text evidence="1">The sequence shown here is derived from an EMBL/GenBank/DDBJ whole genome shotgun (WGS) entry which is preliminary data.</text>
</comment>
<evidence type="ECO:0000313" key="1">
    <source>
        <dbReference type="EMBL" id="KAF3039910.1"/>
    </source>
</evidence>
<accession>A0A9P5C206</accession>
<gene>
    <name evidence="1" type="ORF">E8E12_006172</name>
</gene>
<sequence length="50" mass="5927">MKTVDPAKFVPWRYEKHLIGCTWGHLIWSILMGARERAWRMPSESVEPTQ</sequence>
<dbReference type="Proteomes" id="UP000758155">
    <property type="component" value="Unassembled WGS sequence"/>
</dbReference>
<keyword evidence="2" id="KW-1185">Reference proteome</keyword>
<evidence type="ECO:0000313" key="2">
    <source>
        <dbReference type="Proteomes" id="UP000758155"/>
    </source>
</evidence>
<reference evidence="1" key="1">
    <citation type="submission" date="2019-04" db="EMBL/GenBank/DDBJ databases">
        <title>Sequencing of skin fungus with MAO and IRED activity.</title>
        <authorList>
            <person name="Marsaioli A.J."/>
            <person name="Bonatto J.M.C."/>
            <person name="Reis Junior O."/>
        </authorList>
    </citation>
    <scope>NUCLEOTIDE SEQUENCE</scope>
    <source>
        <strain evidence="1">28M1</strain>
    </source>
</reference>
<name>A0A9P5C206_9PLEO</name>
<organism evidence="1 2">
    <name type="scientific">Didymella heteroderae</name>
    <dbReference type="NCBI Taxonomy" id="1769908"/>
    <lineage>
        <taxon>Eukaryota</taxon>
        <taxon>Fungi</taxon>
        <taxon>Dikarya</taxon>
        <taxon>Ascomycota</taxon>
        <taxon>Pezizomycotina</taxon>
        <taxon>Dothideomycetes</taxon>
        <taxon>Pleosporomycetidae</taxon>
        <taxon>Pleosporales</taxon>
        <taxon>Pleosporineae</taxon>
        <taxon>Didymellaceae</taxon>
        <taxon>Didymella</taxon>
    </lineage>
</organism>
<dbReference type="AlphaFoldDB" id="A0A9P5C206"/>
<proteinExistence type="predicted"/>